<feature type="compositionally biased region" description="Polar residues" evidence="5">
    <location>
        <begin position="300"/>
        <end position="310"/>
    </location>
</feature>
<dbReference type="PROSITE" id="PS50219">
    <property type="entry name" value="CNH"/>
    <property type="match status" value="1"/>
</dbReference>
<keyword evidence="4" id="KW-0653">Protein transport</keyword>
<evidence type="ECO:0000256" key="3">
    <source>
        <dbReference type="ARBA" id="ARBA00022490"/>
    </source>
</evidence>
<dbReference type="InterPro" id="IPR032914">
    <property type="entry name" value="Vam6/VPS39/TRAP1"/>
</dbReference>
<dbReference type="GeneID" id="68101712"/>
<keyword evidence="2" id="KW-0813">Transport</keyword>
<comment type="subcellular location">
    <subcellularLocation>
        <location evidence="1">Cytoplasm</location>
    </subcellularLocation>
</comment>
<evidence type="ECO:0000313" key="8">
    <source>
        <dbReference type="Proteomes" id="UP000816034"/>
    </source>
</evidence>
<name>A0AA88GDC3_NAELO</name>
<dbReference type="GO" id="GO:0005737">
    <property type="term" value="C:cytoplasm"/>
    <property type="evidence" value="ECO:0007669"/>
    <property type="project" value="UniProtKB-SubCell"/>
</dbReference>
<dbReference type="PANTHER" id="PTHR12894">
    <property type="entry name" value="CNH DOMAIN CONTAINING"/>
    <property type="match status" value="1"/>
</dbReference>
<feature type="domain" description="CNH" evidence="6">
    <location>
        <begin position="15"/>
        <end position="370"/>
    </location>
</feature>
<evidence type="ECO:0000256" key="5">
    <source>
        <dbReference type="SAM" id="MobiDB-lite"/>
    </source>
</evidence>
<dbReference type="GO" id="GO:0015031">
    <property type="term" value="P:protein transport"/>
    <property type="evidence" value="ECO:0007669"/>
    <property type="project" value="UniProtKB-KW"/>
</dbReference>
<evidence type="ECO:0000313" key="7">
    <source>
        <dbReference type="EMBL" id="KAG2377347.1"/>
    </source>
</evidence>
<dbReference type="GO" id="GO:0034058">
    <property type="term" value="P:endosomal vesicle fusion"/>
    <property type="evidence" value="ECO:0007669"/>
    <property type="project" value="TreeGrafter"/>
</dbReference>
<dbReference type="PANTHER" id="PTHR12894:SF27">
    <property type="entry name" value="TRANSFORMING GROWTH FACTOR-BETA RECEPTOR-ASSOCIATED PROTEIN 1"/>
    <property type="match status" value="1"/>
</dbReference>
<accession>A0AA88GDC3</accession>
<proteinExistence type="predicted"/>
<sequence>MEVVPLSIQHSESQFGSIECSCIDNPNHLLFFATSEGYLSCYYIHRNQNNNSSSSSTNTFSENHNETYDSQQEQPPITVHHVCTVKPVACALSSLTNNASKKHTTLSTGQNVAVGQALWGKVPIKQIVCDDQVQVLFIQVQNAIEFFRYEFIEERKQLLLTHIKRIQESVGLTCFTIDECKRNHRLLVCSKKRLQILHYTEQDCLSVGLVSEEFVLPEAIQDHHCLAWFDKTLIVGFKKEYSLINMDTGIMDSKQPMIPSTVLELGDSKSGDNRPLCVLIYDEVLLRTDSISVFVNMNNRSSSEQRGTPSTRPPITWSSPPQQISFSFPYAVGVLDQGKKIEIYSIYDARLVKTLYIQPSTNSVVYTSEDGSQESNQLNNISSWSLVQGSVNMGVFVVCDSFVPTSTTNTTSSTLGFKKESKKEKIQTVVLMSPISYEKQISALFEMAHCSEAFELFERMLEFKREKGEHIDSTIEKRWRQQLLLEAAFASLFHLDVEKAFTYFREHEQALEYRLGFDMRELIILFTDYRPMLLNDDHFTPKISWTQKYLNFEKKKPKSLYDIFVEKIAKRRDLQTSNAEVEKEANQLIIRCKKYLRPLLEYRRKKVSSIERNIKGDSLLFEEAFISNSAKSSIDNLLFKMYLDSGDLSRLNRMLKETKAILKPDPDSEITFTAQQLYTKCYCKLDVCMKVLKAEVEILSPEAQEYYMALLYQTYLNYSLENVHKSLMLLKNIAMNSDDNKSDMGEYAFDETVCILHKIFDRPMPSMDEDQIADKKKELFWSNIEWCLKLDHFKSISVLTHNVVYLGIDPILKFVRQHLDEETQNEVIQLLLEYVIHEHNKNTKLQENEKIPIQTQYYTLLALKYIDVINSYEIRQDSESIWDLRTKLMLHIQDCKDFITLETVLARLHGTNLYQEMVLLYSLAREHEKALRILLFDLCSTEGAENYCKEQQARYEHEFYQNLMQQYQDGILSSFEISTEMYDRNYTKVTLHNELFLILLKLCFQDAGSTKQSKGRGHMEFGIKILNKYAKHIDPIAALRMLPNNLCTKKILPFLTSTLQQNATNVRTASLMKSMSKMDHIQTQGQLVEYQRRKRVVFRKTKCSYCNKFIGENAMLVVYPDLCNVYHYNCFNRDFHLDRISKRNFLKSPLILSRSLDKDEQDSTNP</sequence>
<keyword evidence="3" id="KW-0963">Cytoplasm</keyword>
<dbReference type="GO" id="GO:0016020">
    <property type="term" value="C:membrane"/>
    <property type="evidence" value="ECO:0007669"/>
    <property type="project" value="TreeGrafter"/>
</dbReference>
<keyword evidence="8" id="KW-1185">Reference proteome</keyword>
<organism evidence="7 8">
    <name type="scientific">Naegleria lovaniensis</name>
    <name type="common">Amoeba</name>
    <dbReference type="NCBI Taxonomy" id="51637"/>
    <lineage>
        <taxon>Eukaryota</taxon>
        <taxon>Discoba</taxon>
        <taxon>Heterolobosea</taxon>
        <taxon>Tetramitia</taxon>
        <taxon>Eutetramitia</taxon>
        <taxon>Vahlkampfiidae</taxon>
        <taxon>Naegleria</taxon>
    </lineage>
</organism>
<evidence type="ECO:0000259" key="6">
    <source>
        <dbReference type="PROSITE" id="PS50219"/>
    </source>
</evidence>
<feature type="compositionally biased region" description="Low complexity" evidence="5">
    <location>
        <begin position="53"/>
        <end position="62"/>
    </location>
</feature>
<evidence type="ECO:0000256" key="4">
    <source>
        <dbReference type="ARBA" id="ARBA00022927"/>
    </source>
</evidence>
<dbReference type="RefSeq" id="XP_044544609.1">
    <property type="nucleotide sequence ID" value="XM_044699425.1"/>
</dbReference>
<dbReference type="Pfam" id="PF00780">
    <property type="entry name" value="CNH"/>
    <property type="match status" value="1"/>
</dbReference>
<protein>
    <recommendedName>
        <fullName evidence="6">CNH domain-containing protein</fullName>
    </recommendedName>
</protein>
<dbReference type="InterPro" id="IPR001180">
    <property type="entry name" value="CNH_dom"/>
</dbReference>
<feature type="region of interest" description="Disordered" evidence="5">
    <location>
        <begin position="300"/>
        <end position="319"/>
    </location>
</feature>
<feature type="region of interest" description="Disordered" evidence="5">
    <location>
        <begin position="53"/>
        <end position="72"/>
    </location>
</feature>
<gene>
    <name evidence="7" type="ORF">C9374_009258</name>
</gene>
<dbReference type="Proteomes" id="UP000816034">
    <property type="component" value="Unassembled WGS sequence"/>
</dbReference>
<reference evidence="7 8" key="1">
    <citation type="journal article" date="2018" name="BMC Genomics">
        <title>The genome of Naegleria lovaniensis, the basis for a comparative approach to unravel pathogenicity factors of the human pathogenic amoeba N. fowleri.</title>
        <authorList>
            <person name="Liechti N."/>
            <person name="Schurch N."/>
            <person name="Bruggmann R."/>
            <person name="Wittwer M."/>
        </authorList>
    </citation>
    <scope>NUCLEOTIDE SEQUENCE [LARGE SCALE GENOMIC DNA]</scope>
    <source>
        <strain evidence="7 8">ATCC 30569</strain>
    </source>
</reference>
<dbReference type="EMBL" id="PYSW02000038">
    <property type="protein sequence ID" value="KAG2377347.1"/>
    <property type="molecule type" value="Genomic_DNA"/>
</dbReference>
<evidence type="ECO:0000256" key="1">
    <source>
        <dbReference type="ARBA" id="ARBA00004496"/>
    </source>
</evidence>
<dbReference type="GO" id="GO:0006914">
    <property type="term" value="P:autophagy"/>
    <property type="evidence" value="ECO:0007669"/>
    <property type="project" value="TreeGrafter"/>
</dbReference>
<evidence type="ECO:0000256" key="2">
    <source>
        <dbReference type="ARBA" id="ARBA00022448"/>
    </source>
</evidence>
<comment type="caution">
    <text evidence="7">The sequence shown here is derived from an EMBL/GenBank/DDBJ whole genome shotgun (WGS) entry which is preliminary data.</text>
</comment>
<dbReference type="AlphaFoldDB" id="A0AA88GDC3"/>